<evidence type="ECO:0000313" key="1">
    <source>
        <dbReference type="Proteomes" id="UP000887565"/>
    </source>
</evidence>
<reference evidence="2" key="1">
    <citation type="submission" date="2022-11" db="UniProtKB">
        <authorList>
            <consortium name="WormBaseParasite"/>
        </authorList>
    </citation>
    <scope>IDENTIFICATION</scope>
</reference>
<dbReference type="Proteomes" id="UP000887565">
    <property type="component" value="Unplaced"/>
</dbReference>
<accession>A0A915IA40</accession>
<dbReference type="WBParaSite" id="nRc.2.0.1.t10737-RA">
    <property type="protein sequence ID" value="nRc.2.0.1.t10737-RA"/>
    <property type="gene ID" value="nRc.2.0.1.g10737"/>
</dbReference>
<organism evidence="1 2">
    <name type="scientific">Romanomermis culicivorax</name>
    <name type="common">Nematode worm</name>
    <dbReference type="NCBI Taxonomy" id="13658"/>
    <lineage>
        <taxon>Eukaryota</taxon>
        <taxon>Metazoa</taxon>
        <taxon>Ecdysozoa</taxon>
        <taxon>Nematoda</taxon>
        <taxon>Enoplea</taxon>
        <taxon>Dorylaimia</taxon>
        <taxon>Mermithida</taxon>
        <taxon>Mermithoidea</taxon>
        <taxon>Mermithidae</taxon>
        <taxon>Romanomermis</taxon>
    </lineage>
</organism>
<protein>
    <submittedName>
        <fullName evidence="2">Uncharacterized protein</fullName>
    </submittedName>
</protein>
<sequence>MGQKLWQEHAIDLRPQHQQLAVEGLNHCTSGPELSAKVRAKEPWQVLSFIYFLESNDMHTLVDYIFRILVV</sequence>
<proteinExistence type="predicted"/>
<evidence type="ECO:0000313" key="2">
    <source>
        <dbReference type="WBParaSite" id="nRc.2.0.1.t10737-RA"/>
    </source>
</evidence>
<dbReference type="AlphaFoldDB" id="A0A915IA40"/>
<keyword evidence="1" id="KW-1185">Reference proteome</keyword>
<name>A0A915IA40_ROMCU</name>